<dbReference type="InterPro" id="IPR001714">
    <property type="entry name" value="Pept_M24_MAP"/>
</dbReference>
<dbReference type="PRINTS" id="PR00599">
    <property type="entry name" value="MAPEPTIDASE"/>
</dbReference>
<evidence type="ECO:0000256" key="2">
    <source>
        <dbReference type="ARBA" id="ARBA00022801"/>
    </source>
</evidence>
<dbReference type="SUPFAM" id="SSF55920">
    <property type="entry name" value="Creatinase/aminopeptidase"/>
    <property type="match status" value="1"/>
</dbReference>
<protein>
    <submittedName>
        <fullName evidence="5">Xaa-Pro peptidase family protein</fullName>
    </submittedName>
</protein>
<evidence type="ECO:0000259" key="4">
    <source>
        <dbReference type="Pfam" id="PF01321"/>
    </source>
</evidence>
<dbReference type="InterPro" id="IPR036005">
    <property type="entry name" value="Creatinase/aminopeptidase-like"/>
</dbReference>
<organism evidence="5 6">
    <name type="scientific">Carboxydichorda subterranea</name>
    <dbReference type="NCBI Taxonomy" id="3109565"/>
    <lineage>
        <taxon>Bacteria</taxon>
        <taxon>Bacillati</taxon>
        <taxon>Bacillota</taxon>
        <taxon>Limnochordia</taxon>
        <taxon>Limnochordales</taxon>
        <taxon>Geochordaceae</taxon>
        <taxon>Carboxydichorda</taxon>
    </lineage>
</organism>
<dbReference type="EMBL" id="CP141615">
    <property type="protein sequence ID" value="WRP18317.1"/>
    <property type="molecule type" value="Genomic_DNA"/>
</dbReference>
<dbReference type="InterPro" id="IPR000994">
    <property type="entry name" value="Pept_M24"/>
</dbReference>
<dbReference type="Gene3D" id="3.40.350.10">
    <property type="entry name" value="Creatinase/prolidase N-terminal domain"/>
    <property type="match status" value="1"/>
</dbReference>
<dbReference type="RefSeq" id="WP_324717588.1">
    <property type="nucleotide sequence ID" value="NZ_CP141615.1"/>
</dbReference>
<dbReference type="PANTHER" id="PTHR46112:SF3">
    <property type="entry name" value="AMINOPEPTIDASE YPDF"/>
    <property type="match status" value="1"/>
</dbReference>
<dbReference type="Gene3D" id="3.90.230.10">
    <property type="entry name" value="Creatinase/methionine aminopeptidase superfamily"/>
    <property type="match status" value="1"/>
</dbReference>
<feature type="domain" description="Creatinase N-terminal" evidence="4">
    <location>
        <begin position="10"/>
        <end position="138"/>
    </location>
</feature>
<keyword evidence="2" id="KW-0378">Hydrolase</keyword>
<dbReference type="Pfam" id="PF01321">
    <property type="entry name" value="Creatinase_N"/>
    <property type="match status" value="1"/>
</dbReference>
<evidence type="ECO:0000313" key="6">
    <source>
        <dbReference type="Proteomes" id="UP001332192"/>
    </source>
</evidence>
<dbReference type="InterPro" id="IPR029149">
    <property type="entry name" value="Creatin/AminoP/Spt16_N"/>
</dbReference>
<keyword evidence="6" id="KW-1185">Reference proteome</keyword>
<dbReference type="PROSITE" id="PS00491">
    <property type="entry name" value="PROLINE_PEPTIDASE"/>
    <property type="match status" value="1"/>
</dbReference>
<dbReference type="CDD" id="cd01092">
    <property type="entry name" value="APP-like"/>
    <property type="match status" value="1"/>
</dbReference>
<dbReference type="PANTHER" id="PTHR46112">
    <property type="entry name" value="AMINOPEPTIDASE"/>
    <property type="match status" value="1"/>
</dbReference>
<evidence type="ECO:0000313" key="5">
    <source>
        <dbReference type="EMBL" id="WRP18317.1"/>
    </source>
</evidence>
<proteinExistence type="predicted"/>
<dbReference type="InterPro" id="IPR050659">
    <property type="entry name" value="Peptidase_M24B"/>
</dbReference>
<evidence type="ECO:0000259" key="3">
    <source>
        <dbReference type="Pfam" id="PF00557"/>
    </source>
</evidence>
<accession>A0ABZ1BZV9</accession>
<dbReference type="InterPro" id="IPR001131">
    <property type="entry name" value="Peptidase_M24B_aminopep-P_CS"/>
</dbReference>
<name>A0ABZ1BZV9_9FIRM</name>
<dbReference type="Pfam" id="PF00557">
    <property type="entry name" value="Peptidase_M24"/>
    <property type="match status" value="1"/>
</dbReference>
<dbReference type="InterPro" id="IPR000587">
    <property type="entry name" value="Creatinase_N"/>
</dbReference>
<dbReference type="Proteomes" id="UP001332192">
    <property type="component" value="Chromosome"/>
</dbReference>
<feature type="domain" description="Peptidase M24" evidence="3">
    <location>
        <begin position="145"/>
        <end position="349"/>
    </location>
</feature>
<sequence>MDQAQEIRARVEAMARKVSEMQVDAMVVAAYENRRYLTGFTGSAGVAIVSRDPGEQPVLLVDSRYTEQARAQAVGWEVIQHGDYVWEAMRDVLQRIGARKVAFEADHVTVRQASRWQQEMGQFEWVPVEQQVEALRAVKSPWELERMRRAVAITDEAFSYILTVIRPGITEKEVAWRLEVFMREHGAERLAFDTIVGSGPNGALPHAYPTDRAIQPGDLVVLDFGCVTDGYHSDMTRTVAVAPVSARAREIYDLVRRSQETGVQAVRPGRTGQEVDALARAVIEEAGLGPYFGHGLGHGVGLEIHEPIPRLSRVSDGVLVPGMVTSVEPGVYLPGWGGVRIEDLVVVTEGGCEVLTSSPKDLQVVDGNSG</sequence>
<evidence type="ECO:0000256" key="1">
    <source>
        <dbReference type="ARBA" id="ARBA00022723"/>
    </source>
</evidence>
<dbReference type="SUPFAM" id="SSF53092">
    <property type="entry name" value="Creatinase/prolidase N-terminal domain"/>
    <property type="match status" value="1"/>
</dbReference>
<reference evidence="5 6" key="1">
    <citation type="journal article" date="2024" name="Front. Microbiol.">
        <title>Novel thermophilic genera Geochorda gen. nov. and Carboxydochorda gen. nov. from the deep terrestrial subsurface reveal the ecophysiological diversity in the class Limnochordia.</title>
        <authorList>
            <person name="Karnachuk O.V."/>
            <person name="Lukina A.P."/>
            <person name="Avakyan M.R."/>
            <person name="Kadnikov V.V."/>
            <person name="Begmatov S."/>
            <person name="Beletsky A.V."/>
            <person name="Vlasova K.G."/>
            <person name="Novikov A.A."/>
            <person name="Shcherbakova V.A."/>
            <person name="Mardanov A.V."/>
            <person name="Ravin N.V."/>
        </authorList>
    </citation>
    <scope>NUCLEOTIDE SEQUENCE [LARGE SCALE GENOMIC DNA]</scope>
    <source>
        <strain evidence="5 6">L945</strain>
    </source>
</reference>
<gene>
    <name evidence="5" type="ORF">U7230_04735</name>
</gene>
<keyword evidence="1" id="KW-0479">Metal-binding</keyword>